<evidence type="ECO:0000256" key="1">
    <source>
        <dbReference type="SAM" id="Phobius"/>
    </source>
</evidence>
<protein>
    <submittedName>
        <fullName evidence="2">Uncharacterized protein</fullName>
    </submittedName>
</protein>
<dbReference type="EMBL" id="MN740855">
    <property type="protein sequence ID" value="QHU15369.1"/>
    <property type="molecule type" value="Genomic_DNA"/>
</dbReference>
<name>A0A6C0KCE2_9ZZZZ</name>
<feature type="transmembrane region" description="Helical" evidence="1">
    <location>
        <begin position="119"/>
        <end position="137"/>
    </location>
</feature>
<reference evidence="2" key="1">
    <citation type="journal article" date="2020" name="Nature">
        <title>Giant virus diversity and host interactions through global metagenomics.</title>
        <authorList>
            <person name="Schulz F."/>
            <person name="Roux S."/>
            <person name="Paez-Espino D."/>
            <person name="Jungbluth S."/>
            <person name="Walsh D.A."/>
            <person name="Denef V.J."/>
            <person name="McMahon K.D."/>
            <person name="Konstantinidis K.T."/>
            <person name="Eloe-Fadrosh E.A."/>
            <person name="Kyrpides N.C."/>
            <person name="Woyke T."/>
        </authorList>
    </citation>
    <scope>NUCLEOTIDE SEQUENCE</scope>
    <source>
        <strain evidence="2">GVMAG-S-1103017-68</strain>
    </source>
</reference>
<proteinExistence type="predicted"/>
<evidence type="ECO:0000313" key="2">
    <source>
        <dbReference type="EMBL" id="QHU15369.1"/>
    </source>
</evidence>
<keyword evidence="1" id="KW-0812">Transmembrane</keyword>
<keyword evidence="1" id="KW-0472">Membrane</keyword>
<accession>A0A6C0KCE2</accession>
<organism evidence="2">
    <name type="scientific">viral metagenome</name>
    <dbReference type="NCBI Taxonomy" id="1070528"/>
    <lineage>
        <taxon>unclassified sequences</taxon>
        <taxon>metagenomes</taxon>
        <taxon>organismal metagenomes</taxon>
    </lineage>
</organism>
<dbReference type="AlphaFoldDB" id="A0A6C0KCE2"/>
<sequence length="138" mass="14817">MSGRRCTDRTWLLVPTLAARLVYAAGLVALARRVSGELAVLLLAEALHWLTLANLQRDCAFLYERRFEVVWIASELALAAWVLLLWAAPGLTGAAIAVATAALAMVFVDTAATGDHIAALPWVTAYVVFQSVGLIGVR</sequence>
<keyword evidence="1" id="KW-1133">Transmembrane helix</keyword>